<dbReference type="NCBIfam" id="NF003843">
    <property type="entry name" value="PRK05422.1"/>
    <property type="match status" value="1"/>
</dbReference>
<organism evidence="4 5">
    <name type="scientific">Candidatus Falkowbacteria bacterium HGW-Falkowbacteria-2</name>
    <dbReference type="NCBI Taxonomy" id="2013769"/>
    <lineage>
        <taxon>Bacteria</taxon>
        <taxon>Candidatus Falkowiibacteriota</taxon>
    </lineage>
</organism>
<dbReference type="NCBIfam" id="TIGR00086">
    <property type="entry name" value="smpB"/>
    <property type="match status" value="1"/>
</dbReference>
<sequence>MPTLAHNRRASFDFELLENYEAGLILSGQEAKSAKAGHVNLKGAHISLRNQPSGPEAWLLNAHISAYSYAGQLEGYNPTQERKLLLTKKELAHLVGKTQEKGLTLVPLKMYTKRSFVKLEFALGRGKKKYDKREAIKKRDVERQIRTLTKRQGNSR</sequence>
<comment type="caution">
    <text evidence="4">The sequence shown here is derived from an EMBL/GenBank/DDBJ whole genome shotgun (WGS) entry which is preliminary data.</text>
</comment>
<dbReference type="SUPFAM" id="SSF74982">
    <property type="entry name" value="Small protein B (SmpB)"/>
    <property type="match status" value="1"/>
</dbReference>
<evidence type="ECO:0000313" key="4">
    <source>
        <dbReference type="EMBL" id="PKM88657.1"/>
    </source>
</evidence>
<dbReference type="GO" id="GO:0005829">
    <property type="term" value="C:cytosol"/>
    <property type="evidence" value="ECO:0007669"/>
    <property type="project" value="TreeGrafter"/>
</dbReference>
<dbReference type="HAMAP" id="MF_00023">
    <property type="entry name" value="SmpB"/>
    <property type="match status" value="1"/>
</dbReference>
<dbReference type="GO" id="GO:0003723">
    <property type="term" value="F:RNA binding"/>
    <property type="evidence" value="ECO:0007669"/>
    <property type="project" value="UniProtKB-UniRule"/>
</dbReference>
<comment type="function">
    <text evidence="3">Required for rescue of stalled ribosomes mediated by trans-translation. Binds to transfer-messenger RNA (tmRNA), required for stable association of tmRNA with ribosomes. tmRNA and SmpB together mimic tRNA shape, replacing the anticodon stem-loop with SmpB. tmRNA is encoded by the ssrA gene; the 2 termini fold to resemble tRNA(Ala) and it encodes a 'tag peptide', a short internal open reading frame. During trans-translation Ala-aminoacylated tmRNA acts like a tRNA, entering the A-site of stalled ribosomes, displacing the stalled mRNA. The ribosome then switches to translate the ORF on the tmRNA; the nascent peptide is terminated with the 'tag peptide' encoded by the tmRNA and targeted for degradation. The ribosome is freed to recommence translation, which seems to be the essential function of trans-translation.</text>
</comment>
<evidence type="ECO:0000313" key="5">
    <source>
        <dbReference type="Proteomes" id="UP000233325"/>
    </source>
</evidence>
<dbReference type="PANTHER" id="PTHR30308">
    <property type="entry name" value="TMRNA-BINDING COMPONENT OF TRANS-TRANSLATION TAGGING COMPLEX"/>
    <property type="match status" value="1"/>
</dbReference>
<dbReference type="Gene3D" id="2.40.280.10">
    <property type="match status" value="1"/>
</dbReference>
<keyword evidence="2 3" id="KW-0694">RNA-binding</keyword>
<reference evidence="4 5" key="1">
    <citation type="journal article" date="2017" name="ISME J.">
        <title>Potential for microbial H2 and metal transformations associated with novel bacteria and archaea in deep terrestrial subsurface sediments.</title>
        <authorList>
            <person name="Hernsdorf A.W."/>
            <person name="Amano Y."/>
            <person name="Miyakawa K."/>
            <person name="Ise K."/>
            <person name="Suzuki Y."/>
            <person name="Anantharaman K."/>
            <person name="Probst A."/>
            <person name="Burstein D."/>
            <person name="Thomas B.C."/>
            <person name="Banfield J.F."/>
        </authorList>
    </citation>
    <scope>NUCLEOTIDE SEQUENCE [LARGE SCALE GENOMIC DNA]</scope>
    <source>
        <strain evidence="4">HGW-Falkowbacteria-2</strain>
    </source>
</reference>
<evidence type="ECO:0000256" key="1">
    <source>
        <dbReference type="ARBA" id="ARBA00022490"/>
    </source>
</evidence>
<dbReference type="GO" id="GO:0070930">
    <property type="term" value="P:trans-translation-dependent protein tagging"/>
    <property type="evidence" value="ECO:0007669"/>
    <property type="project" value="TreeGrafter"/>
</dbReference>
<dbReference type="GO" id="GO:0070929">
    <property type="term" value="P:trans-translation"/>
    <property type="evidence" value="ECO:0007669"/>
    <property type="project" value="UniProtKB-UniRule"/>
</dbReference>
<dbReference type="InterPro" id="IPR023620">
    <property type="entry name" value="SmpB"/>
</dbReference>
<dbReference type="Proteomes" id="UP000233325">
    <property type="component" value="Unassembled WGS sequence"/>
</dbReference>
<evidence type="ECO:0000256" key="3">
    <source>
        <dbReference type="HAMAP-Rule" id="MF_00023"/>
    </source>
</evidence>
<name>A0A2N2E1S8_9BACT</name>
<proteinExistence type="inferred from homology"/>
<evidence type="ECO:0000256" key="2">
    <source>
        <dbReference type="ARBA" id="ARBA00022884"/>
    </source>
</evidence>
<dbReference type="InterPro" id="IPR000037">
    <property type="entry name" value="SsrA-bd_prot"/>
</dbReference>
<comment type="similarity">
    <text evidence="3">Belongs to the SmpB family.</text>
</comment>
<dbReference type="PANTHER" id="PTHR30308:SF2">
    <property type="entry name" value="SSRA-BINDING PROTEIN"/>
    <property type="match status" value="1"/>
</dbReference>
<accession>A0A2N2E1S8</accession>
<comment type="subcellular location">
    <subcellularLocation>
        <location evidence="3">Cytoplasm</location>
    </subcellularLocation>
    <text evidence="3">The tmRNA-SmpB complex associates with stalled 70S ribosomes.</text>
</comment>
<keyword evidence="1 3" id="KW-0963">Cytoplasm</keyword>
<dbReference type="AlphaFoldDB" id="A0A2N2E1S8"/>
<dbReference type="Pfam" id="PF01668">
    <property type="entry name" value="SmpB"/>
    <property type="match status" value="1"/>
</dbReference>
<gene>
    <name evidence="3" type="primary">smpB</name>
    <name evidence="4" type="ORF">CVU83_01340</name>
</gene>
<dbReference type="EMBL" id="PHAH01000013">
    <property type="protein sequence ID" value="PKM88657.1"/>
    <property type="molecule type" value="Genomic_DNA"/>
</dbReference>
<protein>
    <recommendedName>
        <fullName evidence="3">SsrA-binding protein</fullName>
    </recommendedName>
    <alternativeName>
        <fullName evidence="3">Small protein B</fullName>
    </alternativeName>
</protein>